<evidence type="ECO:0000313" key="7">
    <source>
        <dbReference type="Proteomes" id="UP000075502"/>
    </source>
</evidence>
<evidence type="ECO:0000259" key="5">
    <source>
        <dbReference type="Pfam" id="PF22725"/>
    </source>
</evidence>
<dbReference type="InterPro" id="IPR036291">
    <property type="entry name" value="NAD(P)-bd_dom_sf"/>
</dbReference>
<dbReference type="Gene3D" id="3.40.50.720">
    <property type="entry name" value="NAD(P)-binding Rossmann-like Domain"/>
    <property type="match status" value="1"/>
</dbReference>
<dbReference type="PANTHER" id="PTHR22604">
    <property type="entry name" value="OXIDOREDUCTASES"/>
    <property type="match status" value="1"/>
</dbReference>
<dbReference type="PRINTS" id="PR01775">
    <property type="entry name" value="GLFROXRDTASE"/>
</dbReference>
<comment type="similarity">
    <text evidence="1">Belongs to the Gfo/Idh/MocA family.</text>
</comment>
<evidence type="ECO:0000256" key="1">
    <source>
        <dbReference type="ARBA" id="ARBA00010928"/>
    </source>
</evidence>
<evidence type="ECO:0000256" key="3">
    <source>
        <dbReference type="SAM" id="MobiDB-lite"/>
    </source>
</evidence>
<dbReference type="Pfam" id="PF01408">
    <property type="entry name" value="GFO_IDH_MocA"/>
    <property type="match status" value="1"/>
</dbReference>
<dbReference type="InterPro" id="IPR050984">
    <property type="entry name" value="Gfo/Idh/MocA_domain"/>
</dbReference>
<keyword evidence="2" id="KW-0560">Oxidoreductase</keyword>
<evidence type="ECO:0000313" key="6">
    <source>
        <dbReference type="EMBL" id="KYG07943.1"/>
    </source>
</evidence>
<dbReference type="InterPro" id="IPR000683">
    <property type="entry name" value="Gfo/Idh/MocA-like_OxRdtase_N"/>
</dbReference>
<reference evidence="6 7" key="1">
    <citation type="submission" date="2014-02" db="EMBL/GenBank/DDBJ databases">
        <title>The small core and large imbalanced accessory genome model reveals a collaborative survival strategy of Sorangium cellulosum strains in nature.</title>
        <authorList>
            <person name="Han K."/>
            <person name="Peng R."/>
            <person name="Blom J."/>
            <person name="Li Y.-Z."/>
        </authorList>
    </citation>
    <scope>NUCLEOTIDE SEQUENCE [LARGE SCALE GENOMIC DNA]</scope>
    <source>
        <strain evidence="6 7">So0007-03</strain>
    </source>
</reference>
<dbReference type="AlphaFoldDB" id="A0A150TTB4"/>
<feature type="domain" description="GFO/IDH/MocA-like oxidoreductase" evidence="5">
    <location>
        <begin position="145"/>
        <end position="261"/>
    </location>
</feature>
<comment type="caution">
    <text evidence="6">The sequence shown here is derived from an EMBL/GenBank/DDBJ whole genome shotgun (WGS) entry which is preliminary data.</text>
</comment>
<gene>
    <name evidence="6" type="ORF">BE21_26430</name>
</gene>
<feature type="compositionally biased region" description="Low complexity" evidence="3">
    <location>
        <begin position="357"/>
        <end position="374"/>
    </location>
</feature>
<dbReference type="Pfam" id="PF22725">
    <property type="entry name" value="GFO_IDH_MocA_C3"/>
    <property type="match status" value="1"/>
</dbReference>
<name>A0A150TTB4_SORCE</name>
<dbReference type="EMBL" id="JEME01001136">
    <property type="protein sequence ID" value="KYG07943.1"/>
    <property type="molecule type" value="Genomic_DNA"/>
</dbReference>
<sequence>MSKTASNETRKIRYAVVGAGNIAQVAVLPAFKNAAENSELVALVSGDPEKLAALGERYGVTERGGYDELEDVLRRARADAVYIALPNTMHREYTERAAAAGVHVLCEKPMAMTEEDCEAMIRATKDRGVKLMIAYRLHFEEANLQAVEIARSGKLGEVRAFTSLFTQVVRPGDIRTRSDEGGGALFDLGVYCVNAARYLFREEPSEVLATSLRIDERRAKDVDETTAAILRFPSGAVAQFTVSQGLASVSSFRLAGTEGDLRVEPAFDYTADIKHSLTVGGKTEEKTFKKRDQFAPELVYFSRCILEDREPEPSGLEGLADVRVMLAIQSSAASGRVEAIPPLKLEQRPDMGQNIKKPAVAAPEPVKAPSPSEQ</sequence>
<dbReference type="GO" id="GO:0000166">
    <property type="term" value="F:nucleotide binding"/>
    <property type="evidence" value="ECO:0007669"/>
    <property type="project" value="InterPro"/>
</dbReference>
<dbReference type="Proteomes" id="UP000075502">
    <property type="component" value="Unassembled WGS sequence"/>
</dbReference>
<dbReference type="InterPro" id="IPR008354">
    <property type="entry name" value="Glc-Fru_OxRdtase_bac"/>
</dbReference>
<organism evidence="6 7">
    <name type="scientific">Sorangium cellulosum</name>
    <name type="common">Polyangium cellulosum</name>
    <dbReference type="NCBI Taxonomy" id="56"/>
    <lineage>
        <taxon>Bacteria</taxon>
        <taxon>Pseudomonadati</taxon>
        <taxon>Myxococcota</taxon>
        <taxon>Polyangia</taxon>
        <taxon>Polyangiales</taxon>
        <taxon>Polyangiaceae</taxon>
        <taxon>Sorangium</taxon>
    </lineage>
</organism>
<evidence type="ECO:0000256" key="2">
    <source>
        <dbReference type="ARBA" id="ARBA00023002"/>
    </source>
</evidence>
<dbReference type="SUPFAM" id="SSF51735">
    <property type="entry name" value="NAD(P)-binding Rossmann-fold domains"/>
    <property type="match status" value="1"/>
</dbReference>
<dbReference type="SUPFAM" id="SSF55347">
    <property type="entry name" value="Glyceraldehyde-3-phosphate dehydrogenase-like, C-terminal domain"/>
    <property type="match status" value="1"/>
</dbReference>
<dbReference type="PANTHER" id="PTHR22604:SF105">
    <property type="entry name" value="TRANS-1,2-DIHYDROBENZENE-1,2-DIOL DEHYDROGENASE"/>
    <property type="match status" value="1"/>
</dbReference>
<accession>A0A150TTB4</accession>
<feature type="region of interest" description="Disordered" evidence="3">
    <location>
        <begin position="339"/>
        <end position="374"/>
    </location>
</feature>
<proteinExistence type="inferred from homology"/>
<protein>
    <submittedName>
        <fullName evidence="6">Oxidoreductase</fullName>
    </submittedName>
</protein>
<feature type="domain" description="Gfo/Idh/MocA-like oxidoreductase N-terminal" evidence="4">
    <location>
        <begin position="12"/>
        <end position="135"/>
    </location>
</feature>
<dbReference type="InterPro" id="IPR055170">
    <property type="entry name" value="GFO_IDH_MocA-like_dom"/>
</dbReference>
<dbReference type="Gene3D" id="3.30.360.10">
    <property type="entry name" value="Dihydrodipicolinate Reductase, domain 2"/>
    <property type="match status" value="1"/>
</dbReference>
<evidence type="ECO:0000259" key="4">
    <source>
        <dbReference type="Pfam" id="PF01408"/>
    </source>
</evidence>
<dbReference type="GO" id="GO:0016491">
    <property type="term" value="F:oxidoreductase activity"/>
    <property type="evidence" value="ECO:0007669"/>
    <property type="project" value="UniProtKB-KW"/>
</dbReference>